<sequence>MGGIGEGQIVSIIALVGWLVLALGAYQSHQMDLSKTLRIALTWSAIFAGITFGFSLIM</sequence>
<dbReference type="Proteomes" id="UP000059113">
    <property type="component" value="Chromosome"/>
</dbReference>
<reference evidence="3" key="2">
    <citation type="submission" date="2015-04" db="EMBL/GenBank/DDBJ databases">
        <title>The complete genome sequence of Erythrobacter sp. s21-N3.</title>
        <authorList>
            <person name="Zhuang L."/>
            <person name="Liu Y."/>
            <person name="Shao Z."/>
        </authorList>
    </citation>
    <scope>NUCLEOTIDE SEQUENCE [LARGE SCALE GENOMIC DNA]</scope>
    <source>
        <strain evidence="3">s21-N3</strain>
    </source>
</reference>
<reference evidence="2 3" key="1">
    <citation type="journal article" date="2015" name="Int. J. Syst. Evol. Microbiol.">
        <title>Erythrobacter atlanticus sp. nov., a bacterium from ocean sediment able to degrade polycyclic aromatic hydrocarbons.</title>
        <authorList>
            <person name="Zhuang L."/>
            <person name="Liu Y."/>
            <person name="Wang L."/>
            <person name="Wang W."/>
            <person name="Shao Z."/>
        </authorList>
    </citation>
    <scope>NUCLEOTIDE SEQUENCE [LARGE SCALE GENOMIC DNA]</scope>
    <source>
        <strain evidence="3">s21-N3</strain>
    </source>
</reference>
<dbReference type="AlphaFoldDB" id="A0A168M262"/>
<keyword evidence="1" id="KW-0472">Membrane</keyword>
<dbReference type="STRING" id="1648404.CP97_14770"/>
<protein>
    <submittedName>
        <fullName evidence="2">Uncharacterized protein</fullName>
    </submittedName>
</protein>
<evidence type="ECO:0000313" key="3">
    <source>
        <dbReference type="Proteomes" id="UP000059113"/>
    </source>
</evidence>
<gene>
    <name evidence="2" type="ORF">CP97_14770</name>
</gene>
<feature type="transmembrane region" description="Helical" evidence="1">
    <location>
        <begin position="6"/>
        <end position="26"/>
    </location>
</feature>
<name>A0A168M262_9SPHN</name>
<feature type="transmembrane region" description="Helical" evidence="1">
    <location>
        <begin position="38"/>
        <end position="57"/>
    </location>
</feature>
<keyword evidence="3" id="KW-1185">Reference proteome</keyword>
<dbReference type="RefSeq" id="WP_169807765.1">
    <property type="nucleotide sequence ID" value="NZ_CP011310.1"/>
</dbReference>
<organism evidence="2 3">
    <name type="scientific">Aurantiacibacter atlanticus</name>
    <dbReference type="NCBI Taxonomy" id="1648404"/>
    <lineage>
        <taxon>Bacteria</taxon>
        <taxon>Pseudomonadati</taxon>
        <taxon>Pseudomonadota</taxon>
        <taxon>Alphaproteobacteria</taxon>
        <taxon>Sphingomonadales</taxon>
        <taxon>Erythrobacteraceae</taxon>
        <taxon>Aurantiacibacter</taxon>
    </lineage>
</organism>
<proteinExistence type="predicted"/>
<evidence type="ECO:0000313" key="2">
    <source>
        <dbReference type="EMBL" id="ANC50456.1"/>
    </source>
</evidence>
<dbReference type="EMBL" id="CP011310">
    <property type="protein sequence ID" value="ANC50456.1"/>
    <property type="molecule type" value="Genomic_DNA"/>
</dbReference>
<dbReference type="KEGG" id="ery:CP97_14770"/>
<keyword evidence="1" id="KW-1133">Transmembrane helix</keyword>
<keyword evidence="1" id="KW-0812">Transmembrane</keyword>
<evidence type="ECO:0000256" key="1">
    <source>
        <dbReference type="SAM" id="Phobius"/>
    </source>
</evidence>
<accession>A0A168M262</accession>